<sequence length="255" mass="27799">MNISDEMLSGFIDAELSEEDMEIVRLALETDDELVMRLADLAQADQWVAEHAAVIDQTPIPTQLVHLAQAVDRQVASAQVTEPTSSANNVVRLSHWRNVTKHLQKHVALAAGIAMVFGVGTVTLMQSQQPSLLSAGVIQALEQTPSGTTSSTATGVSIVANLSFTDHGGHYCRQFQHQNEQSASINIACKEGEQWQLKASKAIALPDNNAYRTASHNGQLDDVIDTLISGEVMDRTQEQHAINNNWQNTQHNQGE</sequence>
<gene>
    <name evidence="1" type="ORF">SAMN05216262_10965</name>
</gene>
<protein>
    <recommendedName>
        <fullName evidence="3">Anti-sigma factor</fullName>
    </recommendedName>
</protein>
<dbReference type="OrthoDB" id="5588054at2"/>
<proteinExistence type="predicted"/>
<dbReference type="EMBL" id="FOBI01000009">
    <property type="protein sequence ID" value="SEL33210.1"/>
    <property type="molecule type" value="Genomic_DNA"/>
</dbReference>
<organism evidence="1 2">
    <name type="scientific">Colwellia chukchiensis</name>
    <dbReference type="NCBI Taxonomy" id="641665"/>
    <lineage>
        <taxon>Bacteria</taxon>
        <taxon>Pseudomonadati</taxon>
        <taxon>Pseudomonadota</taxon>
        <taxon>Gammaproteobacteria</taxon>
        <taxon>Alteromonadales</taxon>
        <taxon>Colwelliaceae</taxon>
        <taxon>Colwellia</taxon>
    </lineage>
</organism>
<name>A0A1H7PBM9_9GAMM</name>
<evidence type="ECO:0000313" key="1">
    <source>
        <dbReference type="EMBL" id="SEL33210.1"/>
    </source>
</evidence>
<accession>A0A1H7PBM9</accession>
<dbReference type="AlphaFoldDB" id="A0A1H7PBM9"/>
<dbReference type="RefSeq" id="WP_085285163.1">
    <property type="nucleotide sequence ID" value="NZ_FOBI01000009.1"/>
</dbReference>
<keyword evidence="2" id="KW-1185">Reference proteome</keyword>
<evidence type="ECO:0008006" key="3">
    <source>
        <dbReference type="Google" id="ProtNLM"/>
    </source>
</evidence>
<reference evidence="2" key="1">
    <citation type="submission" date="2016-10" db="EMBL/GenBank/DDBJ databases">
        <authorList>
            <person name="Varghese N."/>
            <person name="Submissions S."/>
        </authorList>
    </citation>
    <scope>NUCLEOTIDE SEQUENCE [LARGE SCALE GENOMIC DNA]</scope>
    <source>
        <strain evidence="2">CGMCC 1.9127</strain>
    </source>
</reference>
<dbReference type="STRING" id="641665.GCA_002104455_00764"/>
<evidence type="ECO:0000313" key="2">
    <source>
        <dbReference type="Proteomes" id="UP000199297"/>
    </source>
</evidence>
<dbReference type="Proteomes" id="UP000199297">
    <property type="component" value="Unassembled WGS sequence"/>
</dbReference>